<dbReference type="Pfam" id="PF00440">
    <property type="entry name" value="TetR_N"/>
    <property type="match status" value="1"/>
</dbReference>
<feature type="DNA-binding region" description="H-T-H motif" evidence="2">
    <location>
        <begin position="25"/>
        <end position="44"/>
    </location>
</feature>
<dbReference type="PROSITE" id="PS50977">
    <property type="entry name" value="HTH_TETR_2"/>
    <property type="match status" value="1"/>
</dbReference>
<proteinExistence type="predicted"/>
<keyword evidence="4" id="KW-0614">Plasmid</keyword>
<feature type="domain" description="HTH tetR-type" evidence="3">
    <location>
        <begin position="2"/>
        <end position="62"/>
    </location>
</feature>
<dbReference type="AlphaFoldDB" id="A0A1D0C120"/>
<dbReference type="PRINTS" id="PR00455">
    <property type="entry name" value="HTHTETR"/>
</dbReference>
<protein>
    <submittedName>
        <fullName evidence="4">Putative transcriptional regulator</fullName>
    </submittedName>
</protein>
<name>A0A1D0C120_STAAU</name>
<sequence length="190" mass="22504">MNNTSEKLIHISMRTFSEMGYYGTSLNIIANELGIKKASLYNYFKSKDELYEQCIERCMNKGMKLIKSIDTQAHNAHKELIKFFQEYIYDSECLVKFYIQLSFAPSNFTEMILEHNKELANVFNSKLVDIHKNSEFNINREDFILFINMFVYGWLYRRSFIQNNVTPDKIIKEFDQHIKILTNQSNADNS</sequence>
<geneLocation type="plasmid" evidence="4">
    <name>pAFS11</name>
</geneLocation>
<reference evidence="4" key="1">
    <citation type="submission" date="2010-04" db="EMBL/GenBank/DDBJ databases">
        <authorList>
            <person name="Li W."/>
        </authorList>
    </citation>
    <scope>NUCLEOTIDE SEQUENCE</scope>
    <source>
        <strain evidence="4">Rd 11</strain>
        <plasmid evidence="4">pAFS11</plasmid>
    </source>
</reference>
<reference evidence="4" key="2">
    <citation type="journal article" date="2011" name="Antimicrob. Agents Chemother.">
        <title>Novel apramycin resistance gene apmA in bovine and porcine methicillin-resistant Staphylococcus aureus ST398 isolates.</title>
        <authorList>
            <person name="Fessler A.T."/>
            <person name="Kadlec K."/>
            <person name="Schwarz S."/>
        </authorList>
    </citation>
    <scope>NUCLEOTIDE SEQUENCE</scope>
    <source>
        <strain evidence="4">Rd 11</strain>
        <plasmid evidence="4">pAFS11</plasmid>
    </source>
</reference>
<dbReference type="Gene3D" id="1.10.357.10">
    <property type="entry name" value="Tetracycline Repressor, domain 2"/>
    <property type="match status" value="1"/>
</dbReference>
<dbReference type="InterPro" id="IPR009057">
    <property type="entry name" value="Homeodomain-like_sf"/>
</dbReference>
<dbReference type="SUPFAM" id="SSF46689">
    <property type="entry name" value="Homeodomain-like"/>
    <property type="match status" value="1"/>
</dbReference>
<evidence type="ECO:0000256" key="2">
    <source>
        <dbReference type="PROSITE-ProRule" id="PRU00335"/>
    </source>
</evidence>
<dbReference type="InterPro" id="IPR001647">
    <property type="entry name" value="HTH_TetR"/>
</dbReference>
<evidence type="ECO:0000256" key="1">
    <source>
        <dbReference type="ARBA" id="ARBA00023125"/>
    </source>
</evidence>
<accession>A0A1D0C120</accession>
<dbReference type="InterPro" id="IPR050624">
    <property type="entry name" value="HTH-type_Tx_Regulator"/>
</dbReference>
<keyword evidence="1 2" id="KW-0238">DNA-binding</keyword>
<evidence type="ECO:0000259" key="3">
    <source>
        <dbReference type="PROSITE" id="PS50977"/>
    </source>
</evidence>
<evidence type="ECO:0000313" key="4">
    <source>
        <dbReference type="EMBL" id="CEO92166.1"/>
    </source>
</evidence>
<dbReference type="GO" id="GO:0003677">
    <property type="term" value="F:DNA binding"/>
    <property type="evidence" value="ECO:0007669"/>
    <property type="project" value="UniProtKB-UniRule"/>
</dbReference>
<dbReference type="RefSeq" id="WP_031864221.1">
    <property type="nucleotide sequence ID" value="NZ_CAKOFH010000035.1"/>
</dbReference>
<dbReference type="PANTHER" id="PTHR43479">
    <property type="entry name" value="ACREF/ENVCD OPERON REPRESSOR-RELATED"/>
    <property type="match status" value="1"/>
</dbReference>
<gene>
    <name evidence="4" type="primary">icaR-like</name>
</gene>
<dbReference type="EMBL" id="FN806789">
    <property type="protein sequence ID" value="CEO92166.1"/>
    <property type="molecule type" value="Genomic_DNA"/>
</dbReference>
<dbReference type="PANTHER" id="PTHR43479:SF11">
    <property type="entry name" value="ACREF_ENVCD OPERON REPRESSOR-RELATED"/>
    <property type="match status" value="1"/>
</dbReference>
<organism evidence="4">
    <name type="scientific">Staphylococcus aureus</name>
    <dbReference type="NCBI Taxonomy" id="1280"/>
    <lineage>
        <taxon>Bacteria</taxon>
        <taxon>Bacillati</taxon>
        <taxon>Bacillota</taxon>
        <taxon>Bacilli</taxon>
        <taxon>Bacillales</taxon>
        <taxon>Staphylococcaceae</taxon>
        <taxon>Staphylococcus</taxon>
    </lineage>
</organism>